<evidence type="ECO:0000256" key="1">
    <source>
        <dbReference type="SAM" id="MobiDB-lite"/>
    </source>
</evidence>
<dbReference type="EMBL" id="JAKELL010000038">
    <property type="protein sequence ID" value="KAH8989290.1"/>
    <property type="molecule type" value="Genomic_DNA"/>
</dbReference>
<evidence type="ECO:0000313" key="2">
    <source>
        <dbReference type="EMBL" id="KAH8989290.1"/>
    </source>
</evidence>
<protein>
    <submittedName>
        <fullName evidence="2">Uncharacterized protein</fullName>
    </submittedName>
</protein>
<organism evidence="2 3">
    <name type="scientific">Lactarius akahatsu</name>
    <dbReference type="NCBI Taxonomy" id="416441"/>
    <lineage>
        <taxon>Eukaryota</taxon>
        <taxon>Fungi</taxon>
        <taxon>Dikarya</taxon>
        <taxon>Basidiomycota</taxon>
        <taxon>Agaricomycotina</taxon>
        <taxon>Agaricomycetes</taxon>
        <taxon>Russulales</taxon>
        <taxon>Russulaceae</taxon>
        <taxon>Lactarius</taxon>
    </lineage>
</organism>
<gene>
    <name evidence="2" type="ORF">EDB92DRAFT_883734</name>
</gene>
<evidence type="ECO:0000313" key="3">
    <source>
        <dbReference type="Proteomes" id="UP001201163"/>
    </source>
</evidence>
<proteinExistence type="predicted"/>
<accession>A0AAD4LJ83</accession>
<reference evidence="2" key="1">
    <citation type="submission" date="2022-01" db="EMBL/GenBank/DDBJ databases">
        <title>Comparative genomics reveals a dynamic genome evolution in the ectomycorrhizal milk-cap (Lactarius) mushrooms.</title>
        <authorList>
            <consortium name="DOE Joint Genome Institute"/>
            <person name="Lebreton A."/>
            <person name="Tang N."/>
            <person name="Kuo A."/>
            <person name="LaButti K."/>
            <person name="Drula E."/>
            <person name="Barry K."/>
            <person name="Clum A."/>
            <person name="Lipzen A."/>
            <person name="Mousain D."/>
            <person name="Ng V."/>
            <person name="Wang R."/>
            <person name="Wang X."/>
            <person name="Dai Y."/>
            <person name="Henrissat B."/>
            <person name="Grigoriev I.V."/>
            <person name="Guerin-Laguette A."/>
            <person name="Yu F."/>
            <person name="Martin F.M."/>
        </authorList>
    </citation>
    <scope>NUCLEOTIDE SEQUENCE</scope>
    <source>
        <strain evidence="2">QP</strain>
    </source>
</reference>
<feature type="compositionally biased region" description="Polar residues" evidence="1">
    <location>
        <begin position="17"/>
        <end position="28"/>
    </location>
</feature>
<sequence>MTTPSVHFSDNVPMDNLNANTDHGSKATRGQVTRSCQWLPSYRLRLRPLIILFHPVNWFHFKLATPTPLLHPWHFPSSGLYSLVPRGTFKLLSSSPRLVSFPRPAFVPWSISTPLTLYLSPPPAILLYVRLRYCSHVFEDPLVTHPEVRKSKSFSLILVHILLLVTSLLARRRSRPLRFCASASPSSHPSPTTSDCRFRIGTQHRDHFGLKI</sequence>
<keyword evidence="3" id="KW-1185">Reference proteome</keyword>
<dbReference type="AlphaFoldDB" id="A0AAD4LJ83"/>
<feature type="region of interest" description="Disordered" evidence="1">
    <location>
        <begin position="1"/>
        <end position="28"/>
    </location>
</feature>
<comment type="caution">
    <text evidence="2">The sequence shown here is derived from an EMBL/GenBank/DDBJ whole genome shotgun (WGS) entry which is preliminary data.</text>
</comment>
<dbReference type="Proteomes" id="UP001201163">
    <property type="component" value="Unassembled WGS sequence"/>
</dbReference>
<name>A0AAD4LJ83_9AGAM</name>